<protein>
    <submittedName>
        <fullName evidence="1">Uncharacterized protein</fullName>
    </submittedName>
</protein>
<comment type="caution">
    <text evidence="1">The sequence shown here is derived from an EMBL/GenBank/DDBJ whole genome shotgun (WGS) entry which is preliminary data.</text>
</comment>
<sequence>MKQDKRVAKVMNSLEGIQRAKAPHDGFAKIRQNLADQRQQEQTAAYGWMKVAAVIAFVVTSNVWAVTNFLQTGTAPSAETGSYTQITTDFNLYE</sequence>
<evidence type="ECO:0000313" key="2">
    <source>
        <dbReference type="Proteomes" id="UP000266005"/>
    </source>
</evidence>
<gene>
    <name evidence="1" type="ORF">D1627_03380</name>
</gene>
<keyword evidence="2" id="KW-1185">Reference proteome</keyword>
<reference evidence="2" key="1">
    <citation type="submission" date="2018-08" db="EMBL/GenBank/DDBJ databases">
        <title>Mucilaginibacter sp. MYSH2.</title>
        <authorList>
            <person name="Seo T."/>
        </authorList>
    </citation>
    <scope>NUCLEOTIDE SEQUENCE [LARGE SCALE GENOMIC DNA]</scope>
    <source>
        <strain evidence="2">KIRAN</strain>
    </source>
</reference>
<dbReference type="Proteomes" id="UP000266005">
    <property type="component" value="Unassembled WGS sequence"/>
</dbReference>
<name>A0A399SLQ9_9BACT</name>
<proteinExistence type="predicted"/>
<dbReference type="RefSeq" id="WP_119430779.1">
    <property type="nucleotide sequence ID" value="NZ_QWGE01000001.1"/>
</dbReference>
<organism evidence="1 2">
    <name type="scientific">Pontibacter oryzae</name>
    <dbReference type="NCBI Taxonomy" id="2304593"/>
    <lineage>
        <taxon>Bacteria</taxon>
        <taxon>Pseudomonadati</taxon>
        <taxon>Bacteroidota</taxon>
        <taxon>Cytophagia</taxon>
        <taxon>Cytophagales</taxon>
        <taxon>Hymenobacteraceae</taxon>
        <taxon>Pontibacter</taxon>
    </lineage>
</organism>
<evidence type="ECO:0000313" key="1">
    <source>
        <dbReference type="EMBL" id="RIJ42897.1"/>
    </source>
</evidence>
<dbReference type="EMBL" id="QWGE01000001">
    <property type="protein sequence ID" value="RIJ42897.1"/>
    <property type="molecule type" value="Genomic_DNA"/>
</dbReference>
<dbReference type="OrthoDB" id="982742at2"/>
<accession>A0A399SLQ9</accession>
<dbReference type="AlphaFoldDB" id="A0A399SLQ9"/>